<dbReference type="PROSITE" id="PS51819">
    <property type="entry name" value="VOC"/>
    <property type="match status" value="1"/>
</dbReference>
<dbReference type="InterPro" id="IPR037523">
    <property type="entry name" value="VOC_core"/>
</dbReference>
<dbReference type="EMBL" id="BOMQ01000088">
    <property type="protein sequence ID" value="GIE53663.1"/>
    <property type="molecule type" value="Genomic_DNA"/>
</dbReference>
<dbReference type="Proteomes" id="UP000647172">
    <property type="component" value="Unassembled WGS sequence"/>
</dbReference>
<evidence type="ECO:0000259" key="2">
    <source>
        <dbReference type="PROSITE" id="PS51819"/>
    </source>
</evidence>
<keyword evidence="4" id="KW-1185">Reference proteome</keyword>
<dbReference type="Gene3D" id="3.10.180.10">
    <property type="entry name" value="2,3-Dihydroxybiphenyl 1,2-Dioxygenase, domain 1"/>
    <property type="match status" value="1"/>
</dbReference>
<feature type="compositionally biased region" description="Basic and acidic residues" evidence="1">
    <location>
        <begin position="172"/>
        <end position="181"/>
    </location>
</feature>
<feature type="domain" description="VOC" evidence="2">
    <location>
        <begin position="13"/>
        <end position="140"/>
    </location>
</feature>
<accession>A0A919JQ03</accession>
<evidence type="ECO:0000313" key="3">
    <source>
        <dbReference type="EMBL" id="GIE53663.1"/>
    </source>
</evidence>
<dbReference type="InterPro" id="IPR004360">
    <property type="entry name" value="Glyas_Fos-R_dOase_dom"/>
</dbReference>
<feature type="region of interest" description="Disordered" evidence="1">
    <location>
        <begin position="168"/>
        <end position="187"/>
    </location>
</feature>
<organism evidence="3 4">
    <name type="scientific">Actinoplanes nipponensis</name>
    <dbReference type="NCBI Taxonomy" id="135950"/>
    <lineage>
        <taxon>Bacteria</taxon>
        <taxon>Bacillati</taxon>
        <taxon>Actinomycetota</taxon>
        <taxon>Actinomycetes</taxon>
        <taxon>Micromonosporales</taxon>
        <taxon>Micromonosporaceae</taxon>
        <taxon>Actinoplanes</taxon>
    </lineage>
</organism>
<dbReference type="Pfam" id="PF00903">
    <property type="entry name" value="Glyoxalase"/>
    <property type="match status" value="1"/>
</dbReference>
<comment type="caution">
    <text evidence="3">The sequence shown here is derived from an EMBL/GenBank/DDBJ whole genome shotgun (WGS) entry which is preliminary data.</text>
</comment>
<dbReference type="SUPFAM" id="SSF54593">
    <property type="entry name" value="Glyoxalase/Bleomycin resistance protein/Dihydroxybiphenyl dioxygenase"/>
    <property type="match status" value="1"/>
</dbReference>
<proteinExistence type="predicted"/>
<protein>
    <submittedName>
        <fullName evidence="3">Glyoxalase</fullName>
    </submittedName>
</protein>
<dbReference type="RefSeq" id="WP_203775873.1">
    <property type="nucleotide sequence ID" value="NZ_BOMQ01000088.1"/>
</dbReference>
<evidence type="ECO:0000313" key="4">
    <source>
        <dbReference type="Proteomes" id="UP000647172"/>
    </source>
</evidence>
<reference evidence="3" key="1">
    <citation type="submission" date="2021-01" db="EMBL/GenBank/DDBJ databases">
        <title>Whole genome shotgun sequence of Actinoplanes nipponensis NBRC 14063.</title>
        <authorList>
            <person name="Komaki H."/>
            <person name="Tamura T."/>
        </authorList>
    </citation>
    <scope>NUCLEOTIDE SEQUENCE</scope>
    <source>
        <strain evidence="3">NBRC 14063</strain>
    </source>
</reference>
<dbReference type="InterPro" id="IPR029068">
    <property type="entry name" value="Glyas_Bleomycin-R_OHBP_Dase"/>
</dbReference>
<dbReference type="AlphaFoldDB" id="A0A919JQ03"/>
<evidence type="ECO:0000256" key="1">
    <source>
        <dbReference type="SAM" id="MobiDB-lite"/>
    </source>
</evidence>
<name>A0A919JQ03_9ACTN</name>
<sequence length="205" mass="21739">MATSDNRDGADRKLEVVTLPVADLDRAKAFYAGLGWRLDADFVLGGSRAIQFTPPGSPCSIHFAPGTAAAPPGSAQGLFLIVADIAAARDDLVRRGVRAGEIFHRTPEGRGDGPAPDRASYNSLVAFSDPDGNGWLLQEVTSRLPGRVDPGVTTYASAQDLAGALRRAAAAHGEHEQRTGEADANWPDWYAEYLVSEQTGTEPPK</sequence>
<gene>
    <name evidence="3" type="ORF">Ani05nite_71970</name>
</gene>